<evidence type="ECO:0000256" key="3">
    <source>
        <dbReference type="ARBA" id="ARBA00023163"/>
    </source>
</evidence>
<feature type="coiled-coil region" evidence="4">
    <location>
        <begin position="116"/>
        <end position="143"/>
    </location>
</feature>
<dbReference type="Gene3D" id="1.20.120.530">
    <property type="entry name" value="GntR ligand-binding domain-like"/>
    <property type="match status" value="1"/>
</dbReference>
<dbReference type="GO" id="GO:0003700">
    <property type="term" value="F:DNA-binding transcription factor activity"/>
    <property type="evidence" value="ECO:0007669"/>
    <property type="project" value="InterPro"/>
</dbReference>
<dbReference type="GO" id="GO:0003677">
    <property type="term" value="F:DNA binding"/>
    <property type="evidence" value="ECO:0007669"/>
    <property type="project" value="UniProtKB-KW"/>
</dbReference>
<keyword evidence="4" id="KW-0175">Coiled coil</keyword>
<dbReference type="Pfam" id="PF07729">
    <property type="entry name" value="FCD"/>
    <property type="match status" value="1"/>
</dbReference>
<dbReference type="SMART" id="SM00345">
    <property type="entry name" value="HTH_GNTR"/>
    <property type="match status" value="1"/>
</dbReference>
<dbReference type="CDD" id="cd07377">
    <property type="entry name" value="WHTH_GntR"/>
    <property type="match status" value="1"/>
</dbReference>
<evidence type="ECO:0000259" key="5">
    <source>
        <dbReference type="PROSITE" id="PS50949"/>
    </source>
</evidence>
<reference evidence="6 7" key="1">
    <citation type="submission" date="2019-09" db="EMBL/GenBank/DDBJ databases">
        <title>In-depth cultivation of the pig gut microbiome towards novel bacterial diversity and tailored functional studies.</title>
        <authorList>
            <person name="Wylensek D."/>
            <person name="Hitch T.C.A."/>
            <person name="Clavel T."/>
        </authorList>
    </citation>
    <scope>NUCLEOTIDE SEQUENCE [LARGE SCALE GENOMIC DNA]</scope>
    <source>
        <strain evidence="6 7">WCA3-693-APC-4?</strain>
    </source>
</reference>
<keyword evidence="7" id="KW-1185">Reference proteome</keyword>
<feature type="domain" description="HTH gntR-type" evidence="5">
    <location>
        <begin position="8"/>
        <end position="76"/>
    </location>
</feature>
<dbReference type="InterPro" id="IPR008920">
    <property type="entry name" value="TF_FadR/GntR_C"/>
</dbReference>
<name>A0A6N7XIL2_9FIRM</name>
<dbReference type="SUPFAM" id="SSF46785">
    <property type="entry name" value="Winged helix' DNA-binding domain"/>
    <property type="match status" value="1"/>
</dbReference>
<dbReference type="SMART" id="SM00895">
    <property type="entry name" value="FCD"/>
    <property type="match status" value="1"/>
</dbReference>
<organism evidence="6 7">
    <name type="scientific">Tissierella pigra</name>
    <dbReference type="NCBI Taxonomy" id="2607614"/>
    <lineage>
        <taxon>Bacteria</taxon>
        <taxon>Bacillati</taxon>
        <taxon>Bacillota</taxon>
        <taxon>Tissierellia</taxon>
        <taxon>Tissierellales</taxon>
        <taxon>Tissierellaceae</taxon>
        <taxon>Tissierella</taxon>
    </lineage>
</organism>
<keyword evidence="3" id="KW-0804">Transcription</keyword>
<accession>A0A6N7XIL2</accession>
<keyword evidence="1" id="KW-0805">Transcription regulation</keyword>
<comment type="caution">
    <text evidence="6">The sequence shown here is derived from an EMBL/GenBank/DDBJ whole genome shotgun (WGS) entry which is preliminary data.</text>
</comment>
<dbReference type="InterPro" id="IPR036388">
    <property type="entry name" value="WH-like_DNA-bd_sf"/>
</dbReference>
<proteinExistence type="predicted"/>
<dbReference type="InterPro" id="IPR000524">
    <property type="entry name" value="Tscrpt_reg_HTH_GntR"/>
</dbReference>
<dbReference type="InterPro" id="IPR036390">
    <property type="entry name" value="WH_DNA-bd_sf"/>
</dbReference>
<dbReference type="PRINTS" id="PR00035">
    <property type="entry name" value="HTHGNTR"/>
</dbReference>
<dbReference type="EMBL" id="VUNQ01000005">
    <property type="protein sequence ID" value="MSU00592.1"/>
    <property type="molecule type" value="Genomic_DNA"/>
</dbReference>
<dbReference type="PROSITE" id="PS50949">
    <property type="entry name" value="HTH_GNTR"/>
    <property type="match status" value="1"/>
</dbReference>
<evidence type="ECO:0000313" key="6">
    <source>
        <dbReference type="EMBL" id="MSU00592.1"/>
    </source>
</evidence>
<dbReference type="PANTHER" id="PTHR43537">
    <property type="entry name" value="TRANSCRIPTIONAL REGULATOR, GNTR FAMILY"/>
    <property type="match status" value="1"/>
</dbReference>
<dbReference type="AlphaFoldDB" id="A0A6N7XIL2"/>
<dbReference type="SUPFAM" id="SSF48008">
    <property type="entry name" value="GntR ligand-binding domain-like"/>
    <property type="match status" value="1"/>
</dbReference>
<dbReference type="Proteomes" id="UP000469523">
    <property type="component" value="Unassembled WGS sequence"/>
</dbReference>
<dbReference type="PANTHER" id="PTHR43537:SF43">
    <property type="entry name" value="GNTR-FAMILY TRANSCRIPTIONAL REGULATOR"/>
    <property type="match status" value="1"/>
</dbReference>
<dbReference type="RefSeq" id="WP_195837909.1">
    <property type="nucleotide sequence ID" value="NZ_JAHLPJ010000001.1"/>
</dbReference>
<evidence type="ECO:0000256" key="2">
    <source>
        <dbReference type="ARBA" id="ARBA00023125"/>
    </source>
</evidence>
<sequence length="240" mass="27502">MFESVNTKKNYEQIVEQIQELILDGTFQKGDKLPPERELTTKLGVSRSSLREALKALEVLGLIESKQGEGSYISNNVNSTILKSISIAYKLNNGTIEDILELRHSLEIQAVRTAAIKATEDQIEELEAIVNKMENAADEEEQSQLDIEFHGKLIGMMNNVMFQIISESVSNLMQPFIKSIREIYKEHDDYLKTYYFVEQHRNVLDAIKERNPEKAVNLMMEHIQLTENDLLKLNSISNKN</sequence>
<protein>
    <submittedName>
        <fullName evidence="6">FadR family transcriptional regulator</fullName>
    </submittedName>
</protein>
<evidence type="ECO:0000256" key="1">
    <source>
        <dbReference type="ARBA" id="ARBA00023015"/>
    </source>
</evidence>
<dbReference type="InterPro" id="IPR011711">
    <property type="entry name" value="GntR_C"/>
</dbReference>
<dbReference type="Pfam" id="PF00392">
    <property type="entry name" value="GntR"/>
    <property type="match status" value="1"/>
</dbReference>
<gene>
    <name evidence="6" type="ORF">FYJ83_03805</name>
</gene>
<evidence type="ECO:0000256" key="4">
    <source>
        <dbReference type="SAM" id="Coils"/>
    </source>
</evidence>
<dbReference type="Gene3D" id="1.10.10.10">
    <property type="entry name" value="Winged helix-like DNA-binding domain superfamily/Winged helix DNA-binding domain"/>
    <property type="match status" value="1"/>
</dbReference>
<keyword evidence="2" id="KW-0238">DNA-binding</keyword>
<evidence type="ECO:0000313" key="7">
    <source>
        <dbReference type="Proteomes" id="UP000469523"/>
    </source>
</evidence>